<evidence type="ECO:0000313" key="1">
    <source>
        <dbReference type="EMBL" id="VFR25006.1"/>
    </source>
</evidence>
<dbReference type="AlphaFoldDB" id="A0A484PHA1"/>
<gene>
    <name evidence="1" type="ORF">AMP9_1844</name>
</gene>
<name>A0A484PHA1_9ZZZZ</name>
<accession>A0A484PHA1</accession>
<proteinExistence type="predicted"/>
<sequence length="630" mass="66498">MTTAWQRLLHVPAVATTLLAALLAGACPTPAPAGDATPLERAIMASDVDALRQALAQATPSDTDTARPRPLLMRAITRLDAAPPAAREPARDIIRVFVAQARVPLAEPFQSVFGGPIGMPTTWIARIAGERDFALELVGIAPVESRCALLADMAKDGHDGQWENATAGLALVPAPQRASPACRALFEVAVPHVQGGRLELLDVLFSAGLRPAPAQAVALLQALPAQDAAKPLLARLVAQTPLDAPLDHAAHWTQTPQPPTLFAFLLKVSLQRIGSPLQAMLAETPAWQAALSAHAPHPQACTGENVTEAAGAWRYTVPPDLFAGPATPDPMRIQRQAATRWLVTHCDATRIAALPWPQIIGQGGGDLAALALARHVPLADPVAAFEAAACAGDAELSLRLLEQVAPDQALARYLGCLPPLEDEASPAAPRAVLSAVLARGADPEAPLAGATPLAIAAAFDRDDVARVLRQAGATGQAMSGEAGEFWLARRLFMAAGIATPSLPFQEEAGAEAWRSPTEVLHLDGSGMPQYAIWESCGGVNCEMAVLRRAGKRWQVILQEAGGLEVLATRHEGWLDLRVHVRAAAAQYRHTLYRHDGTGYRAAVCEETDYSAGDGEPVIREIACEAPWAGE</sequence>
<protein>
    <submittedName>
        <fullName evidence="1">Uncharacterized protein</fullName>
    </submittedName>
</protein>
<organism evidence="1">
    <name type="scientific">plant metagenome</name>
    <dbReference type="NCBI Taxonomy" id="1297885"/>
    <lineage>
        <taxon>unclassified sequences</taxon>
        <taxon>metagenomes</taxon>
        <taxon>organismal metagenomes</taxon>
    </lineage>
</organism>
<dbReference type="PROSITE" id="PS51257">
    <property type="entry name" value="PROKAR_LIPOPROTEIN"/>
    <property type="match status" value="1"/>
</dbReference>
<dbReference type="EMBL" id="CAADHY010000018">
    <property type="protein sequence ID" value="VFR25006.1"/>
    <property type="molecule type" value="Genomic_DNA"/>
</dbReference>
<reference evidence="1" key="1">
    <citation type="submission" date="2019-03" db="EMBL/GenBank/DDBJ databases">
        <authorList>
            <person name="Danneels B."/>
        </authorList>
    </citation>
    <scope>NUCLEOTIDE SEQUENCE</scope>
</reference>